<feature type="signal peptide" evidence="1">
    <location>
        <begin position="1"/>
        <end position="17"/>
    </location>
</feature>
<sequence length="194" mass="20229">MRIIGLCGSLRAASTNAALLRAAATMLPEGAVLEVAGIGDLPLMNEDLEKPAWPEPVQRLRRHLWTAEALLIACPEYNAGIPAPLKNAIDWASRAEGIGGVTAPAGEARKTPLADLPVGIIGTSPGMLGTARAQQHLRMSLQSTGARVMPGPEAFVGSARGKFDAAGELTDEPSRAAIGRVVAGLVAWAERVRD</sequence>
<dbReference type="Gene3D" id="3.40.50.360">
    <property type="match status" value="1"/>
</dbReference>
<keyword evidence="1" id="KW-0732">Signal</keyword>
<dbReference type="GO" id="GO:0010181">
    <property type="term" value="F:FMN binding"/>
    <property type="evidence" value="ECO:0007669"/>
    <property type="project" value="TreeGrafter"/>
</dbReference>
<evidence type="ECO:0000256" key="1">
    <source>
        <dbReference type="SAM" id="SignalP"/>
    </source>
</evidence>
<evidence type="ECO:0000313" key="3">
    <source>
        <dbReference type="EMBL" id="NGM23810.1"/>
    </source>
</evidence>
<dbReference type="AlphaFoldDB" id="A0A6M1LTN9"/>
<evidence type="ECO:0000313" key="4">
    <source>
        <dbReference type="Proteomes" id="UP000475385"/>
    </source>
</evidence>
<keyword evidence="4" id="KW-1185">Reference proteome</keyword>
<evidence type="ECO:0000259" key="2">
    <source>
        <dbReference type="Pfam" id="PF03358"/>
    </source>
</evidence>
<dbReference type="GO" id="GO:0005829">
    <property type="term" value="C:cytosol"/>
    <property type="evidence" value="ECO:0007669"/>
    <property type="project" value="TreeGrafter"/>
</dbReference>
<dbReference type="InterPro" id="IPR005025">
    <property type="entry name" value="FMN_Rdtase-like_dom"/>
</dbReference>
<dbReference type="PANTHER" id="PTHR30543:SF21">
    <property type="entry name" value="NAD(P)H-DEPENDENT FMN REDUCTASE LOT6"/>
    <property type="match status" value="1"/>
</dbReference>
<dbReference type="GO" id="GO:0016491">
    <property type="term" value="F:oxidoreductase activity"/>
    <property type="evidence" value="ECO:0007669"/>
    <property type="project" value="InterPro"/>
</dbReference>
<feature type="chain" id="PRO_5027002214" evidence="1">
    <location>
        <begin position="18"/>
        <end position="194"/>
    </location>
</feature>
<dbReference type="Proteomes" id="UP000475385">
    <property type="component" value="Unassembled WGS sequence"/>
</dbReference>
<reference evidence="3 4" key="1">
    <citation type="submission" date="2020-03" db="EMBL/GenBank/DDBJ databases">
        <title>Roseomonas stagni sp. nov., isolated from pond water in Japan.</title>
        <authorList>
            <person name="Furuhata K."/>
            <person name="Miyamoto H."/>
            <person name="Goto K."/>
        </authorList>
    </citation>
    <scope>NUCLEOTIDE SEQUENCE [LARGE SCALE GENOMIC DNA]</scope>
    <source>
        <strain evidence="3 4">PeD5</strain>
    </source>
</reference>
<dbReference type="InterPro" id="IPR050712">
    <property type="entry name" value="NAD(P)H-dep_reductase"/>
</dbReference>
<dbReference type="InterPro" id="IPR029039">
    <property type="entry name" value="Flavoprotein-like_sf"/>
</dbReference>
<organism evidence="3 4">
    <name type="scientific">Falsiroseomonas algicola</name>
    <dbReference type="NCBI Taxonomy" id="2716930"/>
    <lineage>
        <taxon>Bacteria</taxon>
        <taxon>Pseudomonadati</taxon>
        <taxon>Pseudomonadota</taxon>
        <taxon>Alphaproteobacteria</taxon>
        <taxon>Acetobacterales</taxon>
        <taxon>Roseomonadaceae</taxon>
        <taxon>Falsiroseomonas</taxon>
    </lineage>
</organism>
<dbReference type="PANTHER" id="PTHR30543">
    <property type="entry name" value="CHROMATE REDUCTASE"/>
    <property type="match status" value="1"/>
</dbReference>
<protein>
    <submittedName>
        <fullName evidence="3">NAD(P)H-dependent oxidoreductase</fullName>
    </submittedName>
</protein>
<accession>A0A6M1LTN9</accession>
<dbReference type="RefSeq" id="WP_164697724.1">
    <property type="nucleotide sequence ID" value="NZ_JAAIKB010000019.1"/>
</dbReference>
<dbReference type="SUPFAM" id="SSF52218">
    <property type="entry name" value="Flavoproteins"/>
    <property type="match status" value="1"/>
</dbReference>
<feature type="domain" description="NADPH-dependent FMN reductase-like" evidence="2">
    <location>
        <begin position="1"/>
        <end position="159"/>
    </location>
</feature>
<name>A0A6M1LTN9_9PROT</name>
<gene>
    <name evidence="3" type="ORF">G3576_27630</name>
</gene>
<dbReference type="EMBL" id="JAAIKB010000019">
    <property type="protein sequence ID" value="NGM23810.1"/>
    <property type="molecule type" value="Genomic_DNA"/>
</dbReference>
<dbReference type="Pfam" id="PF03358">
    <property type="entry name" value="FMN_red"/>
    <property type="match status" value="1"/>
</dbReference>
<comment type="caution">
    <text evidence="3">The sequence shown here is derived from an EMBL/GenBank/DDBJ whole genome shotgun (WGS) entry which is preliminary data.</text>
</comment>
<proteinExistence type="predicted"/>